<name>A0A1I7ZFW6_9BILA</name>
<reference evidence="3" key="1">
    <citation type="submission" date="2016-11" db="UniProtKB">
        <authorList>
            <consortium name="WormBaseParasite"/>
        </authorList>
    </citation>
    <scope>IDENTIFICATION</scope>
</reference>
<evidence type="ECO:0000313" key="3">
    <source>
        <dbReference type="WBParaSite" id="L893_g2613.t1"/>
    </source>
</evidence>
<keyword evidence="1" id="KW-0732">Signal</keyword>
<feature type="chain" id="PRO_5009313389" evidence="1">
    <location>
        <begin position="24"/>
        <end position="66"/>
    </location>
</feature>
<organism evidence="2 3">
    <name type="scientific">Steinernema glaseri</name>
    <dbReference type="NCBI Taxonomy" id="37863"/>
    <lineage>
        <taxon>Eukaryota</taxon>
        <taxon>Metazoa</taxon>
        <taxon>Ecdysozoa</taxon>
        <taxon>Nematoda</taxon>
        <taxon>Chromadorea</taxon>
        <taxon>Rhabditida</taxon>
        <taxon>Tylenchina</taxon>
        <taxon>Panagrolaimomorpha</taxon>
        <taxon>Strongyloidoidea</taxon>
        <taxon>Steinernematidae</taxon>
        <taxon>Steinernema</taxon>
    </lineage>
</organism>
<dbReference type="AlphaFoldDB" id="A0A1I7ZFW6"/>
<keyword evidence="2" id="KW-1185">Reference proteome</keyword>
<dbReference type="WBParaSite" id="L893_g2613.t1">
    <property type="protein sequence ID" value="L893_g2613.t1"/>
    <property type="gene ID" value="L893_g2613"/>
</dbReference>
<protein>
    <submittedName>
        <fullName evidence="3">Liver-expressed antimicrobial peptide 2</fullName>
    </submittedName>
</protein>
<proteinExistence type="predicted"/>
<evidence type="ECO:0000313" key="2">
    <source>
        <dbReference type="Proteomes" id="UP000095287"/>
    </source>
</evidence>
<feature type="signal peptide" evidence="1">
    <location>
        <begin position="1"/>
        <end position="23"/>
    </location>
</feature>
<accession>A0A1I7ZFW6</accession>
<sequence length="66" mass="7573">MRSSVSFLILAFLIITVVMSVSAEDVHHSRMIRSLLPLRPDRIKRQLWTGWRCSGVNGVFLDCTKK</sequence>
<dbReference type="Proteomes" id="UP000095287">
    <property type="component" value="Unplaced"/>
</dbReference>
<evidence type="ECO:0000256" key="1">
    <source>
        <dbReference type="SAM" id="SignalP"/>
    </source>
</evidence>